<dbReference type="PANTHER" id="PTHR43297:SF2">
    <property type="entry name" value="DIPEPTIDE TRANSPORT ATP-BINDING PROTEIN DPPD"/>
    <property type="match status" value="1"/>
</dbReference>
<dbReference type="PANTHER" id="PTHR43297">
    <property type="entry name" value="OLIGOPEPTIDE TRANSPORT ATP-BINDING PROTEIN APPD"/>
    <property type="match status" value="1"/>
</dbReference>
<dbReference type="GO" id="GO:0015833">
    <property type="term" value="P:peptide transport"/>
    <property type="evidence" value="ECO:0007669"/>
    <property type="project" value="InterPro"/>
</dbReference>
<comment type="similarity">
    <text evidence="2">Belongs to the ABC transporter superfamily.</text>
</comment>
<dbReference type="AlphaFoldDB" id="A0A3S0XBX5"/>
<dbReference type="GO" id="GO:0055085">
    <property type="term" value="P:transmembrane transport"/>
    <property type="evidence" value="ECO:0007669"/>
    <property type="project" value="UniProtKB-ARBA"/>
</dbReference>
<keyword evidence="6 9" id="KW-0067">ATP-binding</keyword>
<evidence type="ECO:0000256" key="3">
    <source>
        <dbReference type="ARBA" id="ARBA00022448"/>
    </source>
</evidence>
<dbReference type="GO" id="GO:0016887">
    <property type="term" value="F:ATP hydrolysis activity"/>
    <property type="evidence" value="ECO:0007669"/>
    <property type="project" value="InterPro"/>
</dbReference>
<dbReference type="SMART" id="SM00382">
    <property type="entry name" value="AAA"/>
    <property type="match status" value="1"/>
</dbReference>
<dbReference type="PROSITE" id="PS00211">
    <property type="entry name" value="ABC_TRANSPORTER_1"/>
    <property type="match status" value="1"/>
</dbReference>
<feature type="domain" description="ABC transporter" evidence="8">
    <location>
        <begin position="10"/>
        <end position="258"/>
    </location>
</feature>
<dbReference type="EMBL" id="RZIJ01000007">
    <property type="protein sequence ID" value="RUQ72184.1"/>
    <property type="molecule type" value="Genomic_DNA"/>
</dbReference>
<evidence type="ECO:0000259" key="8">
    <source>
        <dbReference type="PROSITE" id="PS50893"/>
    </source>
</evidence>
<comment type="caution">
    <text evidence="9">The sequence shown here is derived from an EMBL/GenBank/DDBJ whole genome shotgun (WGS) entry which is preliminary data.</text>
</comment>
<dbReference type="InterPro" id="IPR017871">
    <property type="entry name" value="ABC_transporter-like_CS"/>
</dbReference>
<dbReference type="Pfam" id="PF08352">
    <property type="entry name" value="oligo_HPY"/>
    <property type="match status" value="1"/>
</dbReference>
<sequence>MNPIVEVPIVEVQDFGVAFGLKDRPLHAVRGVNLTVRPGEIIGIAGESGSGKSTLCTGLIRALAPTARVSGRVCFDGRSLYDLPMREVAAMHGRDIAMVLQNPMTSLDPLFTIGNQVREVLKRRGVPGAQVREQAIAALKRVHITAPEMRVGQFPHQLSGGMRQRVLIAMATSASPRLLVADEPTSALDATIQDEILLLFRELRDRTNAAVLIVTHELEVIRRVCDRVLVMYAGRIVEQGPVSTVFAAPQHPYTRALLASTPRIEGTEVVLTPIPGQVPDLRTLGPGCAFADRCPHVVDPCRQFKPEFRDLGPDHRILCRLEGGVQ</sequence>
<proteinExistence type="inferred from homology"/>
<dbReference type="InterPro" id="IPR003593">
    <property type="entry name" value="AAA+_ATPase"/>
</dbReference>
<evidence type="ECO:0000313" key="10">
    <source>
        <dbReference type="Proteomes" id="UP000280346"/>
    </source>
</evidence>
<keyword evidence="3" id="KW-0813">Transport</keyword>
<comment type="subcellular location">
    <subcellularLocation>
        <location evidence="1">Cell inner membrane</location>
        <topology evidence="1">Peripheral membrane protein</topology>
    </subcellularLocation>
</comment>
<dbReference type="InterPro" id="IPR050388">
    <property type="entry name" value="ABC_Ni/Peptide_Import"/>
</dbReference>
<keyword evidence="7" id="KW-0472">Membrane</keyword>
<dbReference type="NCBIfam" id="TIGR01727">
    <property type="entry name" value="oligo_HPY"/>
    <property type="match status" value="1"/>
</dbReference>
<dbReference type="GO" id="GO:0005524">
    <property type="term" value="F:ATP binding"/>
    <property type="evidence" value="ECO:0007669"/>
    <property type="project" value="UniProtKB-KW"/>
</dbReference>
<dbReference type="RefSeq" id="WP_126997892.1">
    <property type="nucleotide sequence ID" value="NZ_JBNPXW010000005.1"/>
</dbReference>
<name>A0A3S0XBX5_9PROT</name>
<dbReference type="InterPro" id="IPR027417">
    <property type="entry name" value="P-loop_NTPase"/>
</dbReference>
<accession>A0A3S0XBX5</accession>
<dbReference type="InterPro" id="IPR003439">
    <property type="entry name" value="ABC_transporter-like_ATP-bd"/>
</dbReference>
<keyword evidence="5" id="KW-0547">Nucleotide-binding</keyword>
<evidence type="ECO:0000256" key="5">
    <source>
        <dbReference type="ARBA" id="ARBA00022741"/>
    </source>
</evidence>
<dbReference type="Pfam" id="PF00005">
    <property type="entry name" value="ABC_tran"/>
    <property type="match status" value="1"/>
</dbReference>
<dbReference type="Proteomes" id="UP000280346">
    <property type="component" value="Unassembled WGS sequence"/>
</dbReference>
<protein>
    <submittedName>
        <fullName evidence="9">ABC transporter ATP-binding protein</fullName>
    </submittedName>
</protein>
<evidence type="ECO:0000256" key="1">
    <source>
        <dbReference type="ARBA" id="ARBA00004417"/>
    </source>
</evidence>
<dbReference type="InterPro" id="IPR013563">
    <property type="entry name" value="Oligopep_ABC_C"/>
</dbReference>
<dbReference type="CDD" id="cd03257">
    <property type="entry name" value="ABC_NikE_OppD_transporters"/>
    <property type="match status" value="1"/>
</dbReference>
<evidence type="ECO:0000256" key="7">
    <source>
        <dbReference type="ARBA" id="ARBA00023136"/>
    </source>
</evidence>
<dbReference type="SUPFAM" id="SSF52540">
    <property type="entry name" value="P-loop containing nucleoside triphosphate hydrolases"/>
    <property type="match status" value="1"/>
</dbReference>
<dbReference type="PROSITE" id="PS50893">
    <property type="entry name" value="ABC_TRANSPORTER_2"/>
    <property type="match status" value="1"/>
</dbReference>
<dbReference type="GO" id="GO:0005886">
    <property type="term" value="C:plasma membrane"/>
    <property type="evidence" value="ECO:0007669"/>
    <property type="project" value="UniProtKB-SubCell"/>
</dbReference>
<evidence type="ECO:0000256" key="2">
    <source>
        <dbReference type="ARBA" id="ARBA00005417"/>
    </source>
</evidence>
<keyword evidence="4" id="KW-1003">Cell membrane</keyword>
<keyword evidence="10" id="KW-1185">Reference proteome</keyword>
<dbReference type="FunFam" id="3.40.50.300:FF:000016">
    <property type="entry name" value="Oligopeptide ABC transporter ATP-binding component"/>
    <property type="match status" value="1"/>
</dbReference>
<dbReference type="Gene3D" id="3.40.50.300">
    <property type="entry name" value="P-loop containing nucleotide triphosphate hydrolases"/>
    <property type="match status" value="1"/>
</dbReference>
<organism evidence="9 10">
    <name type="scientific">Azospirillum doebereinerae</name>
    <dbReference type="NCBI Taxonomy" id="92933"/>
    <lineage>
        <taxon>Bacteria</taxon>
        <taxon>Pseudomonadati</taxon>
        <taxon>Pseudomonadota</taxon>
        <taxon>Alphaproteobacteria</taxon>
        <taxon>Rhodospirillales</taxon>
        <taxon>Azospirillaceae</taxon>
        <taxon>Azospirillum</taxon>
    </lineage>
</organism>
<reference evidence="9 10" key="1">
    <citation type="submission" date="2018-12" db="EMBL/GenBank/DDBJ databases">
        <authorList>
            <person name="Yang Y."/>
        </authorList>
    </citation>
    <scope>NUCLEOTIDE SEQUENCE [LARGE SCALE GENOMIC DNA]</scope>
    <source>
        <strain evidence="9 10">GSF71</strain>
    </source>
</reference>
<evidence type="ECO:0000256" key="6">
    <source>
        <dbReference type="ARBA" id="ARBA00022840"/>
    </source>
</evidence>
<evidence type="ECO:0000313" key="9">
    <source>
        <dbReference type="EMBL" id="RUQ72184.1"/>
    </source>
</evidence>
<gene>
    <name evidence="9" type="ORF">EJ913_11575</name>
</gene>
<dbReference type="OrthoDB" id="37801at2"/>
<evidence type="ECO:0000256" key="4">
    <source>
        <dbReference type="ARBA" id="ARBA00022475"/>
    </source>
</evidence>